<dbReference type="SMART" id="SM01321">
    <property type="entry name" value="Y1_Tnp"/>
    <property type="match status" value="1"/>
</dbReference>
<dbReference type="Proteomes" id="UP000240572">
    <property type="component" value="Unassembled WGS sequence"/>
</dbReference>
<reference evidence="2 3" key="1">
    <citation type="submission" date="2018-03" db="EMBL/GenBank/DDBJ databases">
        <title>Genomic Encyclopedia of Type Strains, Phase III (KMG-III): the genomes of soil and plant-associated and newly described type strains.</title>
        <authorList>
            <person name="Whitman W."/>
        </authorList>
    </citation>
    <scope>NUCLEOTIDE SEQUENCE [LARGE SCALE GENOMIC DNA]</scope>
    <source>
        <strain evidence="2 3">CGMCC 1.12700</strain>
    </source>
</reference>
<dbReference type="AlphaFoldDB" id="A0A2P8CZH5"/>
<dbReference type="InterPro" id="IPR052715">
    <property type="entry name" value="RAYT_transposase"/>
</dbReference>
<dbReference type="OrthoDB" id="9788881at2"/>
<dbReference type="InterPro" id="IPR036515">
    <property type="entry name" value="Transposase_17_sf"/>
</dbReference>
<gene>
    <name evidence="2" type="ORF">B0I18_10894</name>
</gene>
<comment type="caution">
    <text evidence="2">The sequence shown here is derived from an EMBL/GenBank/DDBJ whole genome shotgun (WGS) entry which is preliminary data.</text>
</comment>
<dbReference type="PANTHER" id="PTHR36966">
    <property type="entry name" value="REP-ASSOCIATED TYROSINE TRANSPOSASE"/>
    <property type="match status" value="1"/>
</dbReference>
<dbReference type="RefSeq" id="WP_106524242.1">
    <property type="nucleotide sequence ID" value="NZ_PYGD01000008.1"/>
</dbReference>
<dbReference type="SUPFAM" id="SSF143422">
    <property type="entry name" value="Transposase IS200-like"/>
    <property type="match status" value="1"/>
</dbReference>
<dbReference type="Gene3D" id="3.30.70.1290">
    <property type="entry name" value="Transposase IS200-like"/>
    <property type="match status" value="1"/>
</dbReference>
<sequence>MSRKYKFHNPEGIYFVSFATINWIDVFIREEYFVIVTDRLNYCSDHLGMEIFCWCIMPSHIHLIFSATKGNPDQMLGRFKEYTSKQLSKAIAGNIGESRRAWIMWMQRRAASKNSSVSDKQFWQHHNKPIELWSAAILGQKVRYIHENPVKAGFVVQAYHWKYSSAADYAGRPGLVKITITA</sequence>
<dbReference type="NCBIfam" id="NF047646">
    <property type="entry name" value="REP_Tyr_transpos"/>
    <property type="match status" value="1"/>
</dbReference>
<proteinExistence type="predicted"/>
<name>A0A2P8CZH5_9BACT</name>
<dbReference type="EMBL" id="PYGD01000008">
    <property type="protein sequence ID" value="PSK90364.1"/>
    <property type="molecule type" value="Genomic_DNA"/>
</dbReference>
<keyword evidence="3" id="KW-1185">Reference proteome</keyword>
<dbReference type="InterPro" id="IPR002686">
    <property type="entry name" value="Transposase_17"/>
</dbReference>
<feature type="domain" description="Transposase IS200-like" evidence="1">
    <location>
        <begin position="9"/>
        <end position="148"/>
    </location>
</feature>
<dbReference type="GO" id="GO:0004803">
    <property type="term" value="F:transposase activity"/>
    <property type="evidence" value="ECO:0007669"/>
    <property type="project" value="InterPro"/>
</dbReference>
<evidence type="ECO:0000313" key="3">
    <source>
        <dbReference type="Proteomes" id="UP000240572"/>
    </source>
</evidence>
<evidence type="ECO:0000313" key="2">
    <source>
        <dbReference type="EMBL" id="PSK90364.1"/>
    </source>
</evidence>
<dbReference type="GO" id="GO:0043565">
    <property type="term" value="F:sequence-specific DNA binding"/>
    <property type="evidence" value="ECO:0007669"/>
    <property type="project" value="TreeGrafter"/>
</dbReference>
<protein>
    <submittedName>
        <fullName evidence="2">REP element-mobilizing transposase RayT</fullName>
    </submittedName>
</protein>
<dbReference type="PANTHER" id="PTHR36966:SF1">
    <property type="entry name" value="REP-ASSOCIATED TYROSINE TRANSPOSASE"/>
    <property type="match status" value="1"/>
</dbReference>
<dbReference type="Pfam" id="PF01797">
    <property type="entry name" value="Y1_Tnp"/>
    <property type="match status" value="1"/>
</dbReference>
<accession>A0A2P8CZH5</accession>
<evidence type="ECO:0000259" key="1">
    <source>
        <dbReference type="SMART" id="SM01321"/>
    </source>
</evidence>
<dbReference type="GO" id="GO:0006313">
    <property type="term" value="P:DNA transposition"/>
    <property type="evidence" value="ECO:0007669"/>
    <property type="project" value="InterPro"/>
</dbReference>
<organism evidence="2 3">
    <name type="scientific">Taibaiella chishuiensis</name>
    <dbReference type="NCBI Taxonomy" id="1434707"/>
    <lineage>
        <taxon>Bacteria</taxon>
        <taxon>Pseudomonadati</taxon>
        <taxon>Bacteroidota</taxon>
        <taxon>Chitinophagia</taxon>
        <taxon>Chitinophagales</taxon>
        <taxon>Chitinophagaceae</taxon>
        <taxon>Taibaiella</taxon>
    </lineage>
</organism>